<feature type="compositionally biased region" description="Basic and acidic residues" evidence="1">
    <location>
        <begin position="101"/>
        <end position="113"/>
    </location>
</feature>
<dbReference type="AlphaFoldDB" id="A0AAN7CF86"/>
<proteinExistence type="predicted"/>
<dbReference type="InterPro" id="IPR025676">
    <property type="entry name" value="Clr5_dom"/>
</dbReference>
<feature type="compositionally biased region" description="Basic and acidic residues" evidence="1">
    <location>
        <begin position="74"/>
        <end position="85"/>
    </location>
</feature>
<reference evidence="3" key="2">
    <citation type="submission" date="2023-05" db="EMBL/GenBank/DDBJ databases">
        <authorList>
            <consortium name="Lawrence Berkeley National Laboratory"/>
            <person name="Steindorff A."/>
            <person name="Hensen N."/>
            <person name="Bonometti L."/>
            <person name="Westerberg I."/>
            <person name="Brannstrom I.O."/>
            <person name="Guillou S."/>
            <person name="Cros-Aarteil S."/>
            <person name="Calhoun S."/>
            <person name="Haridas S."/>
            <person name="Kuo A."/>
            <person name="Mondo S."/>
            <person name="Pangilinan J."/>
            <person name="Riley R."/>
            <person name="Labutti K."/>
            <person name="Andreopoulos B."/>
            <person name="Lipzen A."/>
            <person name="Chen C."/>
            <person name="Yanf M."/>
            <person name="Daum C."/>
            <person name="Ng V."/>
            <person name="Clum A."/>
            <person name="Ohm R."/>
            <person name="Martin F."/>
            <person name="Silar P."/>
            <person name="Natvig D."/>
            <person name="Lalanne C."/>
            <person name="Gautier V."/>
            <person name="Ament-Velasquez S.L."/>
            <person name="Kruys A."/>
            <person name="Hutchinson M.I."/>
            <person name="Powell A.J."/>
            <person name="Barry K."/>
            <person name="Miller A.N."/>
            <person name="Grigoriev I.V."/>
            <person name="Debuchy R."/>
            <person name="Gladieux P."/>
            <person name="Thoren M.H."/>
            <person name="Johannesson H."/>
        </authorList>
    </citation>
    <scope>NUCLEOTIDE SEQUENCE</scope>
    <source>
        <strain evidence="3">CBS 532.94</strain>
    </source>
</reference>
<dbReference type="EMBL" id="MU860031">
    <property type="protein sequence ID" value="KAK4240900.1"/>
    <property type="molecule type" value="Genomic_DNA"/>
</dbReference>
<feature type="compositionally biased region" description="Polar residues" evidence="1">
    <location>
        <begin position="86"/>
        <end position="95"/>
    </location>
</feature>
<accession>A0AAN7CF86</accession>
<feature type="region of interest" description="Disordered" evidence="1">
    <location>
        <begin position="133"/>
        <end position="156"/>
    </location>
</feature>
<evidence type="ECO:0000313" key="3">
    <source>
        <dbReference type="EMBL" id="KAK4240900.1"/>
    </source>
</evidence>
<evidence type="ECO:0000259" key="2">
    <source>
        <dbReference type="Pfam" id="PF14420"/>
    </source>
</evidence>
<dbReference type="Pfam" id="PF14420">
    <property type="entry name" value="Clr5"/>
    <property type="match status" value="1"/>
</dbReference>
<dbReference type="Proteomes" id="UP001303760">
    <property type="component" value="Unassembled WGS sequence"/>
</dbReference>
<organism evidence="3 4">
    <name type="scientific">Achaetomium macrosporum</name>
    <dbReference type="NCBI Taxonomy" id="79813"/>
    <lineage>
        <taxon>Eukaryota</taxon>
        <taxon>Fungi</taxon>
        <taxon>Dikarya</taxon>
        <taxon>Ascomycota</taxon>
        <taxon>Pezizomycotina</taxon>
        <taxon>Sordariomycetes</taxon>
        <taxon>Sordariomycetidae</taxon>
        <taxon>Sordariales</taxon>
        <taxon>Chaetomiaceae</taxon>
        <taxon>Achaetomium</taxon>
    </lineage>
</organism>
<comment type="caution">
    <text evidence="3">The sequence shown here is derived from an EMBL/GenBank/DDBJ whole genome shotgun (WGS) entry which is preliminary data.</text>
</comment>
<name>A0AAN7CF86_9PEZI</name>
<keyword evidence="4" id="KW-1185">Reference proteome</keyword>
<evidence type="ECO:0000256" key="1">
    <source>
        <dbReference type="SAM" id="MobiDB-lite"/>
    </source>
</evidence>
<gene>
    <name evidence="3" type="ORF">C8A03DRAFT_12792</name>
</gene>
<protein>
    <recommendedName>
        <fullName evidence="2">Clr5 domain-containing protein</fullName>
    </recommendedName>
</protein>
<feature type="domain" description="Clr5" evidence="2">
    <location>
        <begin position="18"/>
        <end position="67"/>
    </location>
</feature>
<evidence type="ECO:0000313" key="4">
    <source>
        <dbReference type="Proteomes" id="UP001303760"/>
    </source>
</evidence>
<feature type="region of interest" description="Disordered" evidence="1">
    <location>
        <begin position="69"/>
        <end position="117"/>
    </location>
</feature>
<reference evidence="3" key="1">
    <citation type="journal article" date="2023" name="Mol. Phylogenet. Evol.">
        <title>Genome-scale phylogeny and comparative genomics of the fungal order Sordariales.</title>
        <authorList>
            <person name="Hensen N."/>
            <person name="Bonometti L."/>
            <person name="Westerberg I."/>
            <person name="Brannstrom I.O."/>
            <person name="Guillou S."/>
            <person name="Cros-Aarteil S."/>
            <person name="Calhoun S."/>
            <person name="Haridas S."/>
            <person name="Kuo A."/>
            <person name="Mondo S."/>
            <person name="Pangilinan J."/>
            <person name="Riley R."/>
            <person name="LaButti K."/>
            <person name="Andreopoulos B."/>
            <person name="Lipzen A."/>
            <person name="Chen C."/>
            <person name="Yan M."/>
            <person name="Daum C."/>
            <person name="Ng V."/>
            <person name="Clum A."/>
            <person name="Steindorff A."/>
            <person name="Ohm R.A."/>
            <person name="Martin F."/>
            <person name="Silar P."/>
            <person name="Natvig D.O."/>
            <person name="Lalanne C."/>
            <person name="Gautier V."/>
            <person name="Ament-Velasquez S.L."/>
            <person name="Kruys A."/>
            <person name="Hutchinson M.I."/>
            <person name="Powell A.J."/>
            <person name="Barry K."/>
            <person name="Miller A.N."/>
            <person name="Grigoriev I.V."/>
            <person name="Debuchy R."/>
            <person name="Gladieux P."/>
            <person name="Hiltunen Thoren M."/>
            <person name="Johannesson H."/>
        </authorList>
    </citation>
    <scope>NUCLEOTIDE SEQUENCE</scope>
    <source>
        <strain evidence="3">CBS 532.94</strain>
    </source>
</reference>
<sequence>MDRFRDGTRQNARRILEDKWEEHKDLILELYKTKSIKEVKKHMEQEKGFIASHRQFGYRIREVWEVKRYKKDKQKGPDGGPRRSQEQPAQGTQRRSAVASPEEHHPRCGDLPHRHPLSSPAAIREIQASNVAGPAALSPAPPATPGPIQRPLSYLAQLGSPDSDSRLRHRWLADMLLALGDAHHAFDIGAALWKAGQTNGAQPSQEALVHIVSCVRTARTHAQAATCREMLNAIDIGVSRDEGSWRTTVKDFLCAQAYRCDTDARDGLEQIENIISDIVEVDQGSWRLKTLTRREELRFDVPAYILLSSALEWYNHCAVPENQDQEVHVKAVLKQFIDQQPVFLEEPDINFCLPLCLSWCIDVLKGDPTIPPIAPDVVGTSIHCNYELYTVLCALWKIWLDSPLPPSSCSPAWADDAESQLGITATQLLCTVVCMMMAAAPQQENIEDASIPLSQKALAGASALDSLDRKELIRRFLAQVRATNQPLMGPPHEEHLHLQNSAVEVSALNPFRVFIARSLRIEDLPALEEGAVVYPLVLAAT</sequence>